<evidence type="ECO:0000313" key="2">
    <source>
        <dbReference type="Proteomes" id="UP000282759"/>
    </source>
</evidence>
<accession>A0A3S2UZU4</accession>
<organism evidence="1 2">
    <name type="scientific">Mucilaginibacter limnophilus</name>
    <dbReference type="NCBI Taxonomy" id="1932778"/>
    <lineage>
        <taxon>Bacteria</taxon>
        <taxon>Pseudomonadati</taxon>
        <taxon>Bacteroidota</taxon>
        <taxon>Sphingobacteriia</taxon>
        <taxon>Sphingobacteriales</taxon>
        <taxon>Sphingobacteriaceae</taxon>
        <taxon>Mucilaginibacter</taxon>
    </lineage>
</organism>
<name>A0A3S2UZU4_9SPHI</name>
<dbReference type="Proteomes" id="UP000282759">
    <property type="component" value="Unassembled WGS sequence"/>
</dbReference>
<dbReference type="RefSeq" id="WP_127707689.1">
    <property type="nucleotide sequence ID" value="NZ_SACK01000010.1"/>
</dbReference>
<dbReference type="OrthoDB" id="797596at2"/>
<dbReference type="AlphaFoldDB" id="A0A3S2UZU4"/>
<evidence type="ECO:0008006" key="3">
    <source>
        <dbReference type="Google" id="ProtNLM"/>
    </source>
</evidence>
<proteinExistence type="predicted"/>
<keyword evidence="2" id="KW-1185">Reference proteome</keyword>
<evidence type="ECO:0000313" key="1">
    <source>
        <dbReference type="EMBL" id="RVT98055.1"/>
    </source>
</evidence>
<reference evidence="1 2" key="1">
    <citation type="submission" date="2019-01" db="EMBL/GenBank/DDBJ databases">
        <authorList>
            <person name="Chen W.-M."/>
        </authorList>
    </citation>
    <scope>NUCLEOTIDE SEQUENCE [LARGE SCALE GENOMIC DNA]</scope>
    <source>
        <strain evidence="1 2">YBJ-36</strain>
    </source>
</reference>
<dbReference type="EMBL" id="SACK01000010">
    <property type="protein sequence ID" value="RVT98055.1"/>
    <property type="molecule type" value="Genomic_DNA"/>
</dbReference>
<protein>
    <recommendedName>
        <fullName evidence="3">DUF4136 domain-containing protein</fullName>
    </recommendedName>
</protein>
<sequence>MIKNLYLLILGFMLIFQACGTVKISSNKQADYTKKPRKIFIMSDCAKEGSSFCNFLSGGLQREFINKGIQADFYMRDPLSLDTETDINKKISSYEPDAVLLIRQTVAGYSVGTYELTLIDGQTKKNVWKSEVSTESGSYGTDLDVFKKALKIVLNKLTTDEII</sequence>
<comment type="caution">
    <text evidence="1">The sequence shown here is derived from an EMBL/GenBank/DDBJ whole genome shotgun (WGS) entry which is preliminary data.</text>
</comment>
<gene>
    <name evidence="1" type="ORF">EOD41_18380</name>
</gene>
<dbReference type="PROSITE" id="PS51257">
    <property type="entry name" value="PROKAR_LIPOPROTEIN"/>
    <property type="match status" value="1"/>
</dbReference>